<protein>
    <submittedName>
        <fullName evidence="2">Helix-turn-helix domain-containing protein</fullName>
    </submittedName>
</protein>
<organism evidence="2 3">
    <name type="scientific">Kitasatospora purpeofusca</name>
    <dbReference type="NCBI Taxonomy" id="67352"/>
    <lineage>
        <taxon>Bacteria</taxon>
        <taxon>Bacillati</taxon>
        <taxon>Actinomycetota</taxon>
        <taxon>Actinomycetes</taxon>
        <taxon>Kitasatosporales</taxon>
        <taxon>Streptomycetaceae</taxon>
        <taxon>Kitasatospora</taxon>
    </lineage>
</organism>
<dbReference type="PROSITE" id="PS50943">
    <property type="entry name" value="HTH_CROC1"/>
    <property type="match status" value="1"/>
</dbReference>
<dbReference type="Gene3D" id="1.10.260.40">
    <property type="entry name" value="lambda repressor-like DNA-binding domains"/>
    <property type="match status" value="1"/>
</dbReference>
<evidence type="ECO:0000313" key="2">
    <source>
        <dbReference type="EMBL" id="WUQ85212.1"/>
    </source>
</evidence>
<dbReference type="Pfam" id="PF19054">
    <property type="entry name" value="DUF5753"/>
    <property type="match status" value="1"/>
</dbReference>
<feature type="domain" description="HTH cro/C1-type" evidence="1">
    <location>
        <begin position="46"/>
        <end position="100"/>
    </location>
</feature>
<dbReference type="InterPro" id="IPR001387">
    <property type="entry name" value="Cro/C1-type_HTH"/>
</dbReference>
<evidence type="ECO:0000259" key="1">
    <source>
        <dbReference type="PROSITE" id="PS50943"/>
    </source>
</evidence>
<dbReference type="InterPro" id="IPR043917">
    <property type="entry name" value="DUF5753"/>
</dbReference>
<dbReference type="SMART" id="SM00530">
    <property type="entry name" value="HTH_XRE"/>
    <property type="match status" value="1"/>
</dbReference>
<reference evidence="2" key="1">
    <citation type="submission" date="2022-10" db="EMBL/GenBank/DDBJ databases">
        <title>The complete genomes of actinobacterial strains from the NBC collection.</title>
        <authorList>
            <person name="Joergensen T.S."/>
            <person name="Alvarez Arevalo M."/>
            <person name="Sterndorff E.B."/>
            <person name="Faurdal D."/>
            <person name="Vuksanovic O."/>
            <person name="Mourched A.-S."/>
            <person name="Charusanti P."/>
            <person name="Shaw S."/>
            <person name="Blin K."/>
            <person name="Weber T."/>
        </authorList>
    </citation>
    <scope>NUCLEOTIDE SEQUENCE</scope>
    <source>
        <strain evidence="2">NBC_00222</strain>
    </source>
</reference>
<keyword evidence="3" id="KW-1185">Reference proteome</keyword>
<evidence type="ECO:0000313" key="3">
    <source>
        <dbReference type="Proteomes" id="UP001432222"/>
    </source>
</evidence>
<dbReference type="SUPFAM" id="SSF47413">
    <property type="entry name" value="lambda repressor-like DNA-binding domains"/>
    <property type="match status" value="1"/>
</dbReference>
<dbReference type="Pfam" id="PF13560">
    <property type="entry name" value="HTH_31"/>
    <property type="match status" value="1"/>
</dbReference>
<dbReference type="Proteomes" id="UP001432222">
    <property type="component" value="Chromosome"/>
</dbReference>
<dbReference type="EMBL" id="CP108110">
    <property type="protein sequence ID" value="WUQ85212.1"/>
    <property type="molecule type" value="Genomic_DNA"/>
</dbReference>
<dbReference type="CDD" id="cd00093">
    <property type="entry name" value="HTH_XRE"/>
    <property type="match status" value="1"/>
</dbReference>
<accession>A0ABZ1U1Y3</accession>
<proteinExistence type="predicted"/>
<dbReference type="RefSeq" id="WP_328956000.1">
    <property type="nucleotide sequence ID" value="NZ_CP108110.1"/>
</dbReference>
<gene>
    <name evidence="2" type="ORF">OHA16_20945</name>
</gene>
<dbReference type="InterPro" id="IPR010982">
    <property type="entry name" value="Lambda_DNA-bd_dom_sf"/>
</dbReference>
<name>A0ABZ1U1Y3_9ACTN</name>
<sequence length="326" mass="36478">MILRISPQRLARTGSCAQHCRCHGKGWTLALRAHISERQRRYGAEIRRLRLDADVPVQVAAAHIGIRGPQLNHIEAARTGLDEERLRSLASFYGCTDEEFLHTLAAIGASDGKGWWSRHKRKVPDFALDLAELEHWATTAYLNYETFLIPGMLQTEDYMRQLFGTGETPLSPEEIANTVRFRLERQQLLDTSTTFHFVVHEAALLMAFAGRHVMRNQLAHILAVSEKPNVTVQVFPFSVRATPPYSGPFLLTEPASRALSTVVIDTPGAPISYVHPETVNTFRGRFDALSRLALDPGSAGTSTLPNSERDSWGVIQHIKHGLELER</sequence>